<dbReference type="eggNOG" id="ENOG502RXPA">
    <property type="taxonomic scope" value="Eukaryota"/>
</dbReference>
<reference evidence="2" key="1">
    <citation type="journal article" date="2012" name="Nat. Genet.">
        <title>Lifestyle transitions in plant pathogenic Colletotrichum fungi deciphered by genome and transcriptome analyses.</title>
        <authorList>
            <person name="O'Connell R.J."/>
            <person name="Thon M.R."/>
            <person name="Hacquard S."/>
            <person name="Amyotte S.G."/>
            <person name="Kleemann J."/>
            <person name="Torres M.F."/>
            <person name="Damm U."/>
            <person name="Buiate E.A."/>
            <person name="Epstein L."/>
            <person name="Alkan N."/>
            <person name="Altmueller J."/>
            <person name="Alvarado-Balderrama L."/>
            <person name="Bauser C.A."/>
            <person name="Becker C."/>
            <person name="Birren B.W."/>
            <person name="Chen Z."/>
            <person name="Choi J."/>
            <person name="Crouch J.A."/>
            <person name="Duvick J.P."/>
            <person name="Farman M.A."/>
            <person name="Gan P."/>
            <person name="Heiman D."/>
            <person name="Henrissat B."/>
            <person name="Howard R.J."/>
            <person name="Kabbage M."/>
            <person name="Koch C."/>
            <person name="Kracher B."/>
            <person name="Kubo Y."/>
            <person name="Law A.D."/>
            <person name="Lebrun M.-H."/>
            <person name="Lee Y.-H."/>
            <person name="Miyara I."/>
            <person name="Moore N."/>
            <person name="Neumann U."/>
            <person name="Nordstroem K."/>
            <person name="Panaccione D.G."/>
            <person name="Panstruga R."/>
            <person name="Place M."/>
            <person name="Proctor R.H."/>
            <person name="Prusky D."/>
            <person name="Rech G."/>
            <person name="Reinhardt R."/>
            <person name="Rollins J.A."/>
            <person name="Rounsley S."/>
            <person name="Schardl C.L."/>
            <person name="Schwartz D.C."/>
            <person name="Shenoy N."/>
            <person name="Shirasu K."/>
            <person name="Sikhakolli U.R."/>
            <person name="Stueber K."/>
            <person name="Sukno S.A."/>
            <person name="Sweigard J.A."/>
            <person name="Takano Y."/>
            <person name="Takahara H."/>
            <person name="Trail F."/>
            <person name="van der Does H.C."/>
            <person name="Voll L.M."/>
            <person name="Will I."/>
            <person name="Young S."/>
            <person name="Zeng Q."/>
            <person name="Zhang J."/>
            <person name="Zhou S."/>
            <person name="Dickman M.B."/>
            <person name="Schulze-Lefert P."/>
            <person name="Ver Loren van Themaat E."/>
            <person name="Ma L.-J."/>
            <person name="Vaillancourt L.J."/>
        </authorList>
    </citation>
    <scope>NUCLEOTIDE SEQUENCE [LARGE SCALE GENOMIC DNA]</scope>
    <source>
        <strain evidence="2">M1.001 / M2 / FGSC 10212</strain>
    </source>
</reference>
<proteinExistence type="predicted"/>
<sequence length="171" mass="18436">MDDALSHSRVDMFGGGTMTDMMERSALQRAEGAVQEARGLVEQAGRMTPHVDKLPPVAINHGGLVGDVLFDNVFTDMAFHDEIKRSRLEVERCAAALSGILSETRARHRDLMRRLRTQGARLESTRTALQREREKLFERIAGGHVDAEGAAAAAASSTSGAVPVGLEAVGQ</sequence>
<dbReference type="AlphaFoldDB" id="E3QTV6"/>
<dbReference type="RefSeq" id="XP_008098288.1">
    <property type="nucleotide sequence ID" value="XM_008100097.1"/>
</dbReference>
<dbReference type="EMBL" id="GG697378">
    <property type="protein sequence ID" value="EFQ34268.1"/>
    <property type="molecule type" value="Genomic_DNA"/>
</dbReference>
<dbReference type="Proteomes" id="UP000008782">
    <property type="component" value="Unassembled WGS sequence"/>
</dbReference>
<dbReference type="PANTHER" id="PTHR21974:SF2">
    <property type="entry name" value="RE15880P"/>
    <property type="match status" value="1"/>
</dbReference>
<dbReference type="STRING" id="645133.E3QTV6"/>
<evidence type="ECO:0000313" key="2">
    <source>
        <dbReference type="Proteomes" id="UP000008782"/>
    </source>
</evidence>
<dbReference type="HOGENOM" id="CLU_1562773_0_0_1"/>
<accession>E3QTV6</accession>
<dbReference type="VEuPathDB" id="FungiDB:GLRG_09412"/>
<keyword evidence="2" id="KW-1185">Reference proteome</keyword>
<dbReference type="GeneID" id="24414777"/>
<dbReference type="OrthoDB" id="2562743at2759"/>
<gene>
    <name evidence="1" type="ORF">GLRG_09412</name>
</gene>
<dbReference type="PANTHER" id="PTHR21974">
    <property type="entry name" value="RE15880P"/>
    <property type="match status" value="1"/>
</dbReference>
<organism evidence="2">
    <name type="scientific">Colletotrichum graminicola (strain M1.001 / M2 / FGSC 10212)</name>
    <name type="common">Maize anthracnose fungus</name>
    <name type="synonym">Glomerella graminicola</name>
    <dbReference type="NCBI Taxonomy" id="645133"/>
    <lineage>
        <taxon>Eukaryota</taxon>
        <taxon>Fungi</taxon>
        <taxon>Dikarya</taxon>
        <taxon>Ascomycota</taxon>
        <taxon>Pezizomycotina</taxon>
        <taxon>Sordariomycetes</taxon>
        <taxon>Hypocreomycetidae</taxon>
        <taxon>Glomerellales</taxon>
        <taxon>Glomerellaceae</taxon>
        <taxon>Colletotrichum</taxon>
        <taxon>Colletotrichum graminicola species complex</taxon>
    </lineage>
</organism>
<protein>
    <submittedName>
        <fullName evidence="1">Uncharacterized protein</fullName>
    </submittedName>
</protein>
<name>E3QTV6_COLGM</name>
<evidence type="ECO:0000313" key="1">
    <source>
        <dbReference type="EMBL" id="EFQ34268.1"/>
    </source>
</evidence>